<dbReference type="OrthoDB" id="6499708at2759"/>
<reference evidence="4" key="2">
    <citation type="submission" date="2015-06" db="UniProtKB">
        <authorList>
            <consortium name="EnsemblMetazoa"/>
        </authorList>
    </citation>
    <scope>IDENTIFICATION</scope>
</reference>
<reference evidence="5" key="1">
    <citation type="submission" date="2011-08" db="EMBL/GenBank/DDBJ databases">
        <authorList>
            <person name="Rombauts S."/>
        </authorList>
    </citation>
    <scope>NUCLEOTIDE SEQUENCE</scope>
    <source>
        <strain evidence="5">London</strain>
    </source>
</reference>
<dbReference type="HOGENOM" id="CLU_776903_0_0_1"/>
<keyword evidence="2" id="KW-0472">Membrane</keyword>
<dbReference type="Pfam" id="PF17175">
    <property type="entry name" value="MOLO1"/>
    <property type="match status" value="1"/>
</dbReference>
<keyword evidence="5" id="KW-1185">Reference proteome</keyword>
<feature type="chain" id="PRO_5004581199" evidence="3">
    <location>
        <begin position="23"/>
        <end position="357"/>
    </location>
</feature>
<dbReference type="Proteomes" id="UP000015104">
    <property type="component" value="Unassembled WGS sequence"/>
</dbReference>
<feature type="transmembrane region" description="Helical" evidence="2">
    <location>
        <begin position="289"/>
        <end position="314"/>
    </location>
</feature>
<evidence type="ECO:0000313" key="5">
    <source>
        <dbReference type="Proteomes" id="UP000015104"/>
    </source>
</evidence>
<keyword evidence="3" id="KW-0732">Signal</keyword>
<name>T1KAJ0_TETUR</name>
<evidence type="ECO:0000313" key="4">
    <source>
        <dbReference type="EnsemblMetazoa" id="tetur08g00560.1"/>
    </source>
</evidence>
<protein>
    <submittedName>
        <fullName evidence="4">Uncharacterized protein</fullName>
    </submittedName>
</protein>
<gene>
    <name evidence="4" type="primary">107362649</name>
</gene>
<evidence type="ECO:0000256" key="1">
    <source>
        <dbReference type="SAM" id="MobiDB-lite"/>
    </source>
</evidence>
<dbReference type="EMBL" id="CAEY01001940">
    <property type="status" value="NOT_ANNOTATED_CDS"/>
    <property type="molecule type" value="Genomic_DNA"/>
</dbReference>
<evidence type="ECO:0000256" key="3">
    <source>
        <dbReference type="SAM" id="SignalP"/>
    </source>
</evidence>
<evidence type="ECO:0000256" key="2">
    <source>
        <dbReference type="SAM" id="Phobius"/>
    </source>
</evidence>
<keyword evidence="2" id="KW-0812">Transmembrane</keyword>
<proteinExistence type="predicted"/>
<dbReference type="OMA" id="PTTHENF"/>
<dbReference type="InterPro" id="IPR033438">
    <property type="entry name" value="MOLO1"/>
</dbReference>
<accession>T1KAJ0</accession>
<dbReference type="PANTHER" id="PTHR33748:SF5">
    <property type="entry name" value="GROUND-LIKE DOMAIN-CONTAINING PROTEIN"/>
    <property type="match status" value="1"/>
</dbReference>
<dbReference type="EnsemblMetazoa" id="tetur08g00560.1">
    <property type="protein sequence ID" value="tetur08g00560.1"/>
    <property type="gene ID" value="tetur08g00560"/>
</dbReference>
<organism evidence="4 5">
    <name type="scientific">Tetranychus urticae</name>
    <name type="common">Two-spotted spider mite</name>
    <dbReference type="NCBI Taxonomy" id="32264"/>
    <lineage>
        <taxon>Eukaryota</taxon>
        <taxon>Metazoa</taxon>
        <taxon>Ecdysozoa</taxon>
        <taxon>Arthropoda</taxon>
        <taxon>Chelicerata</taxon>
        <taxon>Arachnida</taxon>
        <taxon>Acari</taxon>
        <taxon>Acariformes</taxon>
        <taxon>Trombidiformes</taxon>
        <taxon>Prostigmata</taxon>
        <taxon>Eleutherengona</taxon>
        <taxon>Raphignathae</taxon>
        <taxon>Tetranychoidea</taxon>
        <taxon>Tetranychidae</taxon>
        <taxon>Tetranychus</taxon>
    </lineage>
</organism>
<feature type="region of interest" description="Disordered" evidence="1">
    <location>
        <begin position="323"/>
        <end position="357"/>
    </location>
</feature>
<dbReference type="PANTHER" id="PTHR33748">
    <property type="entry name" value="PROTEIN CBG04600"/>
    <property type="match status" value="1"/>
</dbReference>
<dbReference type="AlphaFoldDB" id="T1KAJ0"/>
<dbReference type="KEGG" id="tut:107362649"/>
<feature type="signal peptide" evidence="3">
    <location>
        <begin position="1"/>
        <end position="22"/>
    </location>
</feature>
<sequence length="357" mass="40565">MTFNDRLSVYLLFVCIFQLTSAQPESVKKAWNVENYPNPWTEPKRCGSHIAGFICDPDKMLPRDQARDIGSYLWKQGRQDACLCSRCLTAKNGIPIGIALMNDAPISPDKRTEPVYYDDEEPHYGPSDSIQAWEEFAESLRKFWGFGSCENDALIVMSTQGGAIALGNYTQKLLEGSELLHLKPHRFLVRPEKRSEFIMKMVREIQAHRNPNEKPTTHENFTMDLVTIKYSEILESQPKVDDKIVIKNTVKPEIHNISMAQTWGTNSFIAAAEDDDFEAPPEAKIDTSLAFILIISFTVLLVCLIALFLIIWYYRTKTGHIQPSAEYTKPPTDEKLPSDIKTVKYEPCQTDEPGLPV</sequence>
<feature type="compositionally biased region" description="Basic and acidic residues" evidence="1">
    <location>
        <begin position="331"/>
        <end position="344"/>
    </location>
</feature>
<keyword evidence="2" id="KW-1133">Transmembrane helix</keyword>
<dbReference type="GO" id="GO:0005892">
    <property type="term" value="C:acetylcholine-gated channel complex"/>
    <property type="evidence" value="ECO:0007669"/>
    <property type="project" value="InterPro"/>
</dbReference>